<reference evidence="1 2" key="1">
    <citation type="submission" date="2020-10" db="EMBL/GenBank/DDBJ databases">
        <title>Bacillus sp. HD4P25, an endophyte from a halophyte.</title>
        <authorList>
            <person name="Sun J.-Q."/>
        </authorList>
    </citation>
    <scope>NUCLEOTIDE SEQUENCE [LARGE SCALE GENOMIC DNA]</scope>
    <source>
        <strain evidence="1 2">YIM 93174</strain>
    </source>
</reference>
<dbReference type="Proteomes" id="UP001516662">
    <property type="component" value="Unassembled WGS sequence"/>
</dbReference>
<evidence type="ECO:0000313" key="1">
    <source>
        <dbReference type="EMBL" id="MBE4909970.1"/>
    </source>
</evidence>
<protein>
    <submittedName>
        <fullName evidence="1">Pyridoxamine 5'-phosphate oxidase family protein</fullName>
    </submittedName>
</protein>
<dbReference type="NCBIfam" id="NF005232">
    <property type="entry name" value="PRK06733.1"/>
    <property type="match status" value="1"/>
</dbReference>
<dbReference type="EMBL" id="JADCLJ010000024">
    <property type="protein sequence ID" value="MBE4909970.1"/>
    <property type="molecule type" value="Genomic_DNA"/>
</dbReference>
<dbReference type="SUPFAM" id="SSF50475">
    <property type="entry name" value="FMN-binding split barrel"/>
    <property type="match status" value="1"/>
</dbReference>
<dbReference type="InterPro" id="IPR012349">
    <property type="entry name" value="Split_barrel_FMN-bd"/>
</dbReference>
<name>A0ABR9QN84_9BACI</name>
<organism evidence="1 2">
    <name type="scientific">Litchfieldia luteola</name>
    <dbReference type="NCBI Taxonomy" id="682179"/>
    <lineage>
        <taxon>Bacteria</taxon>
        <taxon>Bacillati</taxon>
        <taxon>Bacillota</taxon>
        <taxon>Bacilli</taxon>
        <taxon>Bacillales</taxon>
        <taxon>Bacillaceae</taxon>
        <taxon>Litchfieldia</taxon>
    </lineage>
</organism>
<evidence type="ECO:0000313" key="2">
    <source>
        <dbReference type="Proteomes" id="UP001516662"/>
    </source>
</evidence>
<accession>A0ABR9QN84</accession>
<dbReference type="RefSeq" id="WP_193539106.1">
    <property type="nucleotide sequence ID" value="NZ_JADCLJ010000024.1"/>
</dbReference>
<proteinExistence type="predicted"/>
<gene>
    <name evidence="1" type="ORF">IMZ08_18190</name>
</gene>
<comment type="caution">
    <text evidence="1">The sequence shown here is derived from an EMBL/GenBank/DDBJ whole genome shotgun (WGS) entry which is preliminary data.</text>
</comment>
<sequence length="149" mass="16396">MSNNNTTTLSPELVNLLQGEKIVSLVTMDAETKKPNLTIVSWLVAHEGGKVIKFALGHKGTSVTNIQANPEITLGVIGAGSCYSIRGNASISEIIEKTMKYRVVTVEVEEVEDIIFYGGQITSEPEYVKTYNEELAKKLDAEVYEMLKQ</sequence>
<keyword evidence="2" id="KW-1185">Reference proteome</keyword>
<dbReference type="Gene3D" id="2.30.110.10">
    <property type="entry name" value="Electron Transport, Fmn-binding Protein, Chain A"/>
    <property type="match status" value="1"/>
</dbReference>